<keyword evidence="8" id="KW-0456">Lyase</keyword>
<gene>
    <name evidence="8" type="ORF">EJC49_17465</name>
</gene>
<keyword evidence="4 6" id="KW-0460">Magnesium</keyword>
<dbReference type="InterPro" id="IPR005000">
    <property type="entry name" value="Aldolase/citrate-lyase_domain"/>
</dbReference>
<dbReference type="InterPro" id="IPR011206">
    <property type="entry name" value="Citrate_lyase_beta/mcl1/mcl2"/>
</dbReference>
<proteinExistence type="inferred from homology"/>
<evidence type="ECO:0000256" key="3">
    <source>
        <dbReference type="ARBA" id="ARBA00022723"/>
    </source>
</evidence>
<dbReference type="Proteomes" id="UP000278398">
    <property type="component" value="Unassembled WGS sequence"/>
</dbReference>
<evidence type="ECO:0000313" key="8">
    <source>
        <dbReference type="EMBL" id="RST85065.1"/>
    </source>
</evidence>
<evidence type="ECO:0000256" key="1">
    <source>
        <dbReference type="ARBA" id="ARBA00001946"/>
    </source>
</evidence>
<feature type="binding site" evidence="6">
    <location>
        <position position="159"/>
    </location>
    <ligand>
        <name>Mg(2+)</name>
        <dbReference type="ChEBI" id="CHEBI:18420"/>
    </ligand>
</feature>
<dbReference type="PANTHER" id="PTHR32308">
    <property type="entry name" value="LYASE BETA SUBUNIT, PUTATIVE (AFU_ORTHOLOGUE AFUA_4G13030)-RELATED"/>
    <property type="match status" value="1"/>
</dbReference>
<evidence type="ECO:0000256" key="6">
    <source>
        <dbReference type="PIRSR" id="PIRSR015582-2"/>
    </source>
</evidence>
<dbReference type="EMBL" id="RWKW01000068">
    <property type="protein sequence ID" value="RST85065.1"/>
    <property type="molecule type" value="Genomic_DNA"/>
</dbReference>
<organism evidence="8 9">
    <name type="scientific">Aquibium carbonis</name>
    <dbReference type="NCBI Taxonomy" id="2495581"/>
    <lineage>
        <taxon>Bacteria</taxon>
        <taxon>Pseudomonadati</taxon>
        <taxon>Pseudomonadota</taxon>
        <taxon>Alphaproteobacteria</taxon>
        <taxon>Hyphomicrobiales</taxon>
        <taxon>Phyllobacteriaceae</taxon>
        <taxon>Aquibium</taxon>
    </lineage>
</organism>
<dbReference type="SUPFAM" id="SSF51621">
    <property type="entry name" value="Phosphoenolpyruvate/pyruvate domain"/>
    <property type="match status" value="1"/>
</dbReference>
<feature type="binding site" evidence="6">
    <location>
        <position position="128"/>
    </location>
    <ligand>
        <name>Mg(2+)</name>
        <dbReference type="ChEBI" id="CHEBI:18420"/>
    </ligand>
</feature>
<evidence type="ECO:0000313" key="9">
    <source>
        <dbReference type="Proteomes" id="UP000278398"/>
    </source>
</evidence>
<evidence type="ECO:0000256" key="4">
    <source>
        <dbReference type="ARBA" id="ARBA00022842"/>
    </source>
</evidence>
<keyword evidence="3 6" id="KW-0479">Metal-binding</keyword>
<dbReference type="Gene3D" id="3.20.20.60">
    <property type="entry name" value="Phosphoenolpyruvate-binding domains"/>
    <property type="match status" value="1"/>
</dbReference>
<dbReference type="InterPro" id="IPR040442">
    <property type="entry name" value="Pyrv_kinase-like_dom_sf"/>
</dbReference>
<dbReference type="GO" id="GO:0006107">
    <property type="term" value="P:oxaloacetate metabolic process"/>
    <property type="evidence" value="ECO:0007669"/>
    <property type="project" value="TreeGrafter"/>
</dbReference>
<dbReference type="InterPro" id="IPR015813">
    <property type="entry name" value="Pyrv/PenolPyrv_kinase-like_dom"/>
</dbReference>
<feature type="binding site" evidence="5">
    <location>
        <position position="70"/>
    </location>
    <ligand>
        <name>substrate</name>
    </ligand>
</feature>
<reference evidence="8 9" key="1">
    <citation type="submission" date="2018-12" db="EMBL/GenBank/DDBJ databases">
        <title>Mesorhizobium carbonis sp. nov., isolated from coal mine water.</title>
        <authorList>
            <person name="Xin W."/>
            <person name="Xu Z."/>
            <person name="Xiang F."/>
            <person name="Zhang J."/>
            <person name="Xi L."/>
            <person name="Liu J."/>
        </authorList>
    </citation>
    <scope>NUCLEOTIDE SEQUENCE [LARGE SCALE GENOMIC DNA]</scope>
    <source>
        <strain evidence="8 9">B2.3</strain>
    </source>
</reference>
<protein>
    <submittedName>
        <fullName evidence="8">CoA ester lyase</fullName>
    </submittedName>
</protein>
<feature type="binding site" evidence="5">
    <location>
        <position position="128"/>
    </location>
    <ligand>
        <name>substrate</name>
    </ligand>
</feature>
<dbReference type="PANTHER" id="PTHR32308:SF10">
    <property type="entry name" value="CITRATE LYASE SUBUNIT BETA"/>
    <property type="match status" value="1"/>
</dbReference>
<dbReference type="RefSeq" id="WP_126701218.1">
    <property type="nucleotide sequence ID" value="NZ_RWKW01000068.1"/>
</dbReference>
<comment type="caution">
    <text evidence="8">The sequence shown here is derived from an EMBL/GenBank/DDBJ whole genome shotgun (WGS) entry which is preliminary data.</text>
</comment>
<evidence type="ECO:0000256" key="5">
    <source>
        <dbReference type="PIRSR" id="PIRSR015582-1"/>
    </source>
</evidence>
<dbReference type="OrthoDB" id="9800547at2"/>
<dbReference type="Pfam" id="PF03328">
    <property type="entry name" value="HpcH_HpaI"/>
    <property type="match status" value="1"/>
</dbReference>
<evidence type="ECO:0000256" key="2">
    <source>
        <dbReference type="ARBA" id="ARBA00005568"/>
    </source>
</evidence>
<comment type="cofactor">
    <cofactor evidence="1">
        <name>Mg(2+)</name>
        <dbReference type="ChEBI" id="CHEBI:18420"/>
    </cofactor>
</comment>
<comment type="similarity">
    <text evidence="2">Belongs to the HpcH/HpaI aldolase family.</text>
</comment>
<sequence length="292" mass="30827">MSNAHRPRRSVLYVPASSEKALAKAPTLPCDAVVVDLEDAVAPTAKAEARARLAGVFAARRAGGPDLVIRVNALSSPWGADDLKAAADCAPDAILLPKVDGPKDVLAADDMLDSLDADPAIKLWSMIETPKGLLNLGPIAELGRDPAARLACLVAGTNDLVKETGVRMTPDRRWLLGWLQQIVVAARAGGLDALDGVSNDFRDLEAFARECDQGRAMGFDGKTLIHPAQVEPANRAFSPSPDEITEARAVVAAFALPDNAGKGVIQIDGRMVERLHLDQAERLLAKAGNLAS</sequence>
<dbReference type="AlphaFoldDB" id="A0A3R9ZQ78"/>
<dbReference type="GO" id="GO:0000287">
    <property type="term" value="F:magnesium ion binding"/>
    <property type="evidence" value="ECO:0007669"/>
    <property type="project" value="TreeGrafter"/>
</dbReference>
<keyword evidence="9" id="KW-1185">Reference proteome</keyword>
<dbReference type="GO" id="GO:0016829">
    <property type="term" value="F:lyase activity"/>
    <property type="evidence" value="ECO:0007669"/>
    <property type="project" value="UniProtKB-KW"/>
</dbReference>
<evidence type="ECO:0000259" key="7">
    <source>
        <dbReference type="Pfam" id="PF03328"/>
    </source>
</evidence>
<dbReference type="PIRSF" id="PIRSF015582">
    <property type="entry name" value="Cit_lyase_B"/>
    <property type="match status" value="1"/>
</dbReference>
<feature type="domain" description="HpcH/HpaI aldolase/citrate lyase" evidence="7">
    <location>
        <begin position="9"/>
        <end position="227"/>
    </location>
</feature>
<name>A0A3R9ZQ78_9HYPH</name>
<accession>A0A3R9ZQ78</accession>